<accession>A0A7G8P6L1</accession>
<protein>
    <recommendedName>
        <fullName evidence="2">Wadjet protein JetD C-terminal domain-containing protein</fullName>
    </recommendedName>
</protein>
<feature type="domain" description="Wadjet protein JetD C-terminal" evidence="2">
    <location>
        <begin position="177"/>
        <end position="342"/>
    </location>
</feature>
<geneLocation type="plasmid" evidence="3 4">
    <name>unnamed2</name>
</geneLocation>
<evidence type="ECO:0000313" key="4">
    <source>
        <dbReference type="Proteomes" id="UP000515498"/>
    </source>
</evidence>
<dbReference type="Pfam" id="PF09983">
    <property type="entry name" value="JetD_C"/>
    <property type="match status" value="1"/>
</dbReference>
<organism evidence="3 4">
    <name type="scientific">Mycolicibacterium fluoranthenivorans</name>
    <dbReference type="NCBI Taxonomy" id="258505"/>
    <lineage>
        <taxon>Bacteria</taxon>
        <taxon>Bacillati</taxon>
        <taxon>Actinomycetota</taxon>
        <taxon>Actinomycetes</taxon>
        <taxon>Mycobacteriales</taxon>
        <taxon>Mycobacteriaceae</taxon>
        <taxon>Mycolicibacterium</taxon>
    </lineage>
</organism>
<dbReference type="EMBL" id="CP059893">
    <property type="protein sequence ID" value="QNJ89977.1"/>
    <property type="molecule type" value="Genomic_DNA"/>
</dbReference>
<name>A0A7G8P6L1_9MYCO</name>
<dbReference type="RefSeq" id="WP_187095129.1">
    <property type="nucleotide sequence ID" value="NZ_CP059893.1"/>
</dbReference>
<dbReference type="AlphaFoldDB" id="A0A7G8P6L1"/>
<sequence>MFQRYAMNPEPVLTQAIWNAIETHPTSKVPLPVLQRAAAAVDNTGAASVGWRSRVLTAIEHLAADGHVTLPKTRIDSSGNPPLPLYVTRPTAPRAPRSRTPPPVWHADLAWAAALFDQGQLTQADQRLLTAINSWLSKRRDVSVPLRERSLEIFGDEKLLETRITGPLFAPGRLTLDLLQTYLCWPPVERLDCGPGDWIMVENYTTYHSLAQRARQLGFDGQIIWGSGNGVTTRLAALAAEPARPPRLYYFGDIDAGGFRIARSAAARAETLNMPKLTAAQGLYTLTHTHGAPRADTNSRNPDQTVLAWAREWLAEPLASAVAELLATRQRIVQETVGTELLATTTVAEWF</sequence>
<dbReference type="InterPro" id="IPR024534">
    <property type="entry name" value="JetD_C"/>
</dbReference>
<reference evidence="3 4" key="1">
    <citation type="submission" date="2020-07" db="EMBL/GenBank/DDBJ databases">
        <title>Draft genome sequence of four isobutane-metabolizing strains capable of cometabolically degrading diverse ether contaminants.</title>
        <authorList>
            <person name="Chen W."/>
            <person name="Faulkner N."/>
            <person name="Smith C."/>
            <person name="Hyman M."/>
        </authorList>
    </citation>
    <scope>NUCLEOTIDE SEQUENCE [LARGE SCALE GENOMIC DNA]</scope>
    <source>
        <strain evidence="3 4">2A</strain>
        <plasmid evidence="3 4">unnamed2</plasmid>
    </source>
</reference>
<dbReference type="Proteomes" id="UP000515498">
    <property type="component" value="Plasmid unnamed2"/>
</dbReference>
<keyword evidence="3" id="KW-0614">Plasmid</keyword>
<gene>
    <name evidence="3" type="ORF">HZU40_00525</name>
</gene>
<evidence type="ECO:0000256" key="1">
    <source>
        <dbReference type="SAM" id="MobiDB-lite"/>
    </source>
</evidence>
<dbReference type="KEGG" id="mflu:HZU40_00525"/>
<evidence type="ECO:0000313" key="3">
    <source>
        <dbReference type="EMBL" id="QNJ89977.1"/>
    </source>
</evidence>
<evidence type="ECO:0000259" key="2">
    <source>
        <dbReference type="Pfam" id="PF09983"/>
    </source>
</evidence>
<feature type="region of interest" description="Disordered" evidence="1">
    <location>
        <begin position="81"/>
        <end position="100"/>
    </location>
</feature>
<proteinExistence type="predicted"/>